<name>A0A0A8XYZ4_ARUDO</name>
<accession>A0A0A8XYZ4</accession>
<protein>
    <submittedName>
        <fullName evidence="1">Uncharacterized protein</fullName>
    </submittedName>
</protein>
<reference evidence="1" key="2">
    <citation type="journal article" date="2015" name="Data Brief">
        <title>Shoot transcriptome of the giant reed, Arundo donax.</title>
        <authorList>
            <person name="Barrero R.A."/>
            <person name="Guerrero F.D."/>
            <person name="Moolhuijzen P."/>
            <person name="Goolsby J.A."/>
            <person name="Tidwell J."/>
            <person name="Bellgard S.E."/>
            <person name="Bellgard M.I."/>
        </authorList>
    </citation>
    <scope>NUCLEOTIDE SEQUENCE</scope>
    <source>
        <tissue evidence="1">Shoot tissue taken approximately 20 cm above the soil surface</tissue>
    </source>
</reference>
<dbReference type="AlphaFoldDB" id="A0A0A8XYZ4"/>
<proteinExistence type="predicted"/>
<sequence>MPLVLLPDVTQPQIMFPTHHTPPQNLHQNSATEARGWWLEPVEEP</sequence>
<dbReference type="EMBL" id="GBRH01278706">
    <property type="protein sequence ID" value="JAD19189.1"/>
    <property type="molecule type" value="Transcribed_RNA"/>
</dbReference>
<evidence type="ECO:0000313" key="1">
    <source>
        <dbReference type="EMBL" id="JAD19189.1"/>
    </source>
</evidence>
<organism evidence="1">
    <name type="scientific">Arundo donax</name>
    <name type="common">Giant reed</name>
    <name type="synonym">Donax arundinaceus</name>
    <dbReference type="NCBI Taxonomy" id="35708"/>
    <lineage>
        <taxon>Eukaryota</taxon>
        <taxon>Viridiplantae</taxon>
        <taxon>Streptophyta</taxon>
        <taxon>Embryophyta</taxon>
        <taxon>Tracheophyta</taxon>
        <taxon>Spermatophyta</taxon>
        <taxon>Magnoliopsida</taxon>
        <taxon>Liliopsida</taxon>
        <taxon>Poales</taxon>
        <taxon>Poaceae</taxon>
        <taxon>PACMAD clade</taxon>
        <taxon>Arundinoideae</taxon>
        <taxon>Arundineae</taxon>
        <taxon>Arundo</taxon>
    </lineage>
</organism>
<reference evidence="1" key="1">
    <citation type="submission" date="2014-09" db="EMBL/GenBank/DDBJ databases">
        <authorList>
            <person name="Magalhaes I.L.F."/>
            <person name="Oliveira U."/>
            <person name="Santos F.R."/>
            <person name="Vidigal T.H.D.A."/>
            <person name="Brescovit A.D."/>
            <person name="Santos A.J."/>
        </authorList>
    </citation>
    <scope>NUCLEOTIDE SEQUENCE</scope>
    <source>
        <tissue evidence="1">Shoot tissue taken approximately 20 cm above the soil surface</tissue>
    </source>
</reference>